<evidence type="ECO:0000256" key="2">
    <source>
        <dbReference type="ARBA" id="ARBA00022777"/>
    </source>
</evidence>
<keyword evidence="5" id="KW-1185">Reference proteome</keyword>
<accession>A0A6G8FK18</accession>
<dbReference type="PANTHER" id="PTHR10584:SF157">
    <property type="entry name" value="SULFOFRUCTOSE KINASE"/>
    <property type="match status" value="1"/>
</dbReference>
<evidence type="ECO:0000256" key="1">
    <source>
        <dbReference type="ARBA" id="ARBA00022679"/>
    </source>
</evidence>
<dbReference type="SUPFAM" id="SSF53613">
    <property type="entry name" value="Ribokinase-like"/>
    <property type="match status" value="1"/>
</dbReference>
<dbReference type="Gene3D" id="3.40.1190.20">
    <property type="match status" value="1"/>
</dbReference>
<dbReference type="InterPro" id="IPR029056">
    <property type="entry name" value="Ribokinase-like"/>
</dbReference>
<dbReference type="EMBL" id="CP049934">
    <property type="protein sequence ID" value="QIM16786.1"/>
    <property type="molecule type" value="Genomic_DNA"/>
</dbReference>
<dbReference type="KEGG" id="lins:G7067_10830"/>
<keyword evidence="2 4" id="KW-0418">Kinase</keyword>
<dbReference type="RefSeq" id="WP_166324186.1">
    <property type="nucleotide sequence ID" value="NZ_CP049934.1"/>
</dbReference>
<dbReference type="Proteomes" id="UP000501387">
    <property type="component" value="Chromosome"/>
</dbReference>
<evidence type="ECO:0000313" key="4">
    <source>
        <dbReference type="EMBL" id="QIM16786.1"/>
    </source>
</evidence>
<name>A0A6G8FK18_9MICO</name>
<dbReference type="GO" id="GO:0005829">
    <property type="term" value="C:cytosol"/>
    <property type="evidence" value="ECO:0007669"/>
    <property type="project" value="TreeGrafter"/>
</dbReference>
<dbReference type="PANTHER" id="PTHR10584">
    <property type="entry name" value="SUGAR KINASE"/>
    <property type="match status" value="1"/>
</dbReference>
<evidence type="ECO:0000313" key="5">
    <source>
        <dbReference type="Proteomes" id="UP000501387"/>
    </source>
</evidence>
<gene>
    <name evidence="4" type="ORF">G7067_10830</name>
</gene>
<evidence type="ECO:0000259" key="3">
    <source>
        <dbReference type="Pfam" id="PF00294"/>
    </source>
</evidence>
<dbReference type="InterPro" id="IPR011611">
    <property type="entry name" value="PfkB_dom"/>
</dbReference>
<dbReference type="GO" id="GO:0016301">
    <property type="term" value="F:kinase activity"/>
    <property type="evidence" value="ECO:0007669"/>
    <property type="project" value="UniProtKB-KW"/>
</dbReference>
<proteinExistence type="predicted"/>
<dbReference type="Pfam" id="PF00294">
    <property type="entry name" value="PfkB"/>
    <property type="match status" value="1"/>
</dbReference>
<sequence length="306" mass="32193">MTGGTRTILVSGYASIDYALQLAPFEGFDATTRVRSRAEEWPRFGGIVHVTNAAVAADPEARVAALSWVGTDAEAAGWLSAVTESGADTIGVAVAGPRSPSSYLLYPEGQGAICLFDPGDCHAGDLNRAQRELIAQADLAVVTIGPAAATTELLKLLPRRCRLLWVVKQDPASLPKALAEALAARADWITLSEGERGYLDTIARVARPGTLVVLTRGAAGSELLHMTHERHAESLACVPAEPVGGVDTTGAGDTFSGTLAAHLARDPAHTPEEMLDRIRKAATATAHLLMARSERLVAAIESDEME</sequence>
<feature type="domain" description="Carbohydrate kinase PfkB" evidence="3">
    <location>
        <begin position="53"/>
        <end position="288"/>
    </location>
</feature>
<dbReference type="AlphaFoldDB" id="A0A6G8FK18"/>
<reference evidence="4 5" key="1">
    <citation type="submission" date="2020-03" db="EMBL/GenBank/DDBJ databases">
        <title>Leucobacter sp. nov., isolated from beetles.</title>
        <authorList>
            <person name="Hyun D.-W."/>
            <person name="Bae J.-W."/>
        </authorList>
    </citation>
    <scope>NUCLEOTIDE SEQUENCE [LARGE SCALE GENOMIC DNA]</scope>
    <source>
        <strain evidence="4 5">HDW9B</strain>
    </source>
</reference>
<protein>
    <submittedName>
        <fullName evidence="4">Carbohydrate kinase family protein</fullName>
    </submittedName>
</protein>
<keyword evidence="1" id="KW-0808">Transferase</keyword>
<organism evidence="4 5">
    <name type="scientific">Leucobacter insecticola</name>
    <dbReference type="NCBI Taxonomy" id="2714934"/>
    <lineage>
        <taxon>Bacteria</taxon>
        <taxon>Bacillati</taxon>
        <taxon>Actinomycetota</taxon>
        <taxon>Actinomycetes</taxon>
        <taxon>Micrococcales</taxon>
        <taxon>Microbacteriaceae</taxon>
        <taxon>Leucobacter</taxon>
    </lineage>
</organism>